<evidence type="ECO:0000256" key="3">
    <source>
        <dbReference type="ARBA" id="ARBA00022692"/>
    </source>
</evidence>
<feature type="transmembrane region" description="Helical" evidence="6">
    <location>
        <begin position="291"/>
        <end position="315"/>
    </location>
</feature>
<keyword evidence="4 6" id="KW-1133">Transmembrane helix</keyword>
<feature type="transmembrane region" description="Helical" evidence="6">
    <location>
        <begin position="112"/>
        <end position="134"/>
    </location>
</feature>
<feature type="transmembrane region" description="Helical" evidence="6">
    <location>
        <begin position="146"/>
        <end position="168"/>
    </location>
</feature>
<feature type="transmembrane region" description="Helical" evidence="6">
    <location>
        <begin position="383"/>
        <end position="405"/>
    </location>
</feature>
<organism evidence="7 8">
    <name type="scientific">Microterricola pindariensis</name>
    <dbReference type="NCBI Taxonomy" id="478010"/>
    <lineage>
        <taxon>Bacteria</taxon>
        <taxon>Bacillati</taxon>
        <taxon>Actinomycetota</taxon>
        <taxon>Actinomycetes</taxon>
        <taxon>Micrococcales</taxon>
        <taxon>Microbacteriaceae</taxon>
        <taxon>Microterricola</taxon>
    </lineage>
</organism>
<feature type="transmembrane region" description="Helical" evidence="6">
    <location>
        <begin position="356"/>
        <end position="377"/>
    </location>
</feature>
<dbReference type="PANTHER" id="PTHR30250:SF11">
    <property type="entry name" value="O-ANTIGEN TRANSPORTER-RELATED"/>
    <property type="match status" value="1"/>
</dbReference>
<feature type="transmembrane region" description="Helical" evidence="6">
    <location>
        <begin position="12"/>
        <end position="33"/>
    </location>
</feature>
<gene>
    <name evidence="7" type="ORF">GY24_13760</name>
</gene>
<evidence type="ECO:0000256" key="6">
    <source>
        <dbReference type="SAM" id="Phobius"/>
    </source>
</evidence>
<evidence type="ECO:0008006" key="9">
    <source>
        <dbReference type="Google" id="ProtNLM"/>
    </source>
</evidence>
<dbReference type="RefSeq" id="WP_104476711.1">
    <property type="nucleotide sequence ID" value="NZ_MPZN01000056.1"/>
</dbReference>
<dbReference type="EMBL" id="MPZN01000056">
    <property type="protein sequence ID" value="PPL15761.1"/>
    <property type="molecule type" value="Genomic_DNA"/>
</dbReference>
<protein>
    <recommendedName>
        <fullName evidence="9">Polysaccharide biosynthesis protein C-terminal domain-containing protein</fullName>
    </recommendedName>
</protein>
<comment type="caution">
    <text evidence="7">The sequence shown here is derived from an EMBL/GenBank/DDBJ whole genome shotgun (WGS) entry which is preliminary data.</text>
</comment>
<feature type="transmembrane region" description="Helical" evidence="6">
    <location>
        <begin position="327"/>
        <end position="344"/>
    </location>
</feature>
<evidence type="ECO:0000256" key="4">
    <source>
        <dbReference type="ARBA" id="ARBA00022989"/>
    </source>
</evidence>
<evidence type="ECO:0000313" key="7">
    <source>
        <dbReference type="EMBL" id="PPL15761.1"/>
    </source>
</evidence>
<sequence length="432" mass="45734">MSEKRVPKFAQGAAWMVSANLISFALQGVYFVLLARALGASSYGIFAGALAVVVIFATFSGIGSGNVLVMSVSRARGEFGGRYGTAWTYVFASAAPLAGLVVLLSVPSGGVFLATVVPLLLSELVFGRFLDLGFQSFQAHDRLRGTAVLTMAAGGSRMVLAAAFLALGGSSPVVWAWSYAALNFCLALIATTICWRLFGRPTHNRAYLTSTWRIGFFFALGMSSRTVYTDADKFLLNVFRFDDAAGVYSAGSKLITMAFSPVQALVYSANTRLFRAGKSGRRAVWKILRKLLVPVGGYAVVAMVALILGAPLVPLILGDDFTETAELLPWLSVILLFQTVHYVFGDALMGLGKQGVRSVSQAVVAVLSVALNLWLIPLAGLQAVVPIAIGASALLAILMVGFFLAQPLEYAAVESESESESEGAGEEPVGLK</sequence>
<evidence type="ECO:0000256" key="5">
    <source>
        <dbReference type="ARBA" id="ARBA00023136"/>
    </source>
</evidence>
<feature type="transmembrane region" description="Helical" evidence="6">
    <location>
        <begin position="210"/>
        <end position="228"/>
    </location>
</feature>
<keyword evidence="2" id="KW-1003">Cell membrane</keyword>
<accession>A0ABX5AU18</accession>
<name>A0ABX5AU18_9MICO</name>
<feature type="transmembrane region" description="Helical" evidence="6">
    <location>
        <begin position="174"/>
        <end position="198"/>
    </location>
</feature>
<dbReference type="InterPro" id="IPR050833">
    <property type="entry name" value="Poly_Biosynth_Transport"/>
</dbReference>
<dbReference type="Pfam" id="PF01943">
    <property type="entry name" value="Polysacc_synt"/>
    <property type="match status" value="1"/>
</dbReference>
<feature type="transmembrane region" description="Helical" evidence="6">
    <location>
        <begin position="45"/>
        <end position="72"/>
    </location>
</feature>
<feature type="transmembrane region" description="Helical" evidence="6">
    <location>
        <begin position="84"/>
        <end position="106"/>
    </location>
</feature>
<dbReference type="Proteomes" id="UP000237755">
    <property type="component" value="Unassembled WGS sequence"/>
</dbReference>
<evidence type="ECO:0000313" key="8">
    <source>
        <dbReference type="Proteomes" id="UP000237755"/>
    </source>
</evidence>
<comment type="subcellular location">
    <subcellularLocation>
        <location evidence="1">Cell membrane</location>
        <topology evidence="1">Multi-pass membrane protein</topology>
    </subcellularLocation>
</comment>
<keyword evidence="8" id="KW-1185">Reference proteome</keyword>
<reference evidence="7 8" key="1">
    <citation type="journal article" date="2008" name="Int. J. Syst. Evol. Microbiol.">
        <title>Leifsonia pindariensis sp. nov., isolated from the Pindari glacier of the Indian Himalayas, and emended description of the genus Leifsonia.</title>
        <authorList>
            <person name="Reddy G.S."/>
            <person name="Prabagaran S.R."/>
            <person name="Shivaji S."/>
        </authorList>
    </citation>
    <scope>NUCLEOTIDE SEQUENCE [LARGE SCALE GENOMIC DNA]</scope>
    <source>
        <strain evidence="7 8">PON 10</strain>
    </source>
</reference>
<feature type="transmembrane region" description="Helical" evidence="6">
    <location>
        <begin position="248"/>
        <end position="270"/>
    </location>
</feature>
<keyword evidence="3 6" id="KW-0812">Transmembrane</keyword>
<keyword evidence="5 6" id="KW-0472">Membrane</keyword>
<evidence type="ECO:0000256" key="2">
    <source>
        <dbReference type="ARBA" id="ARBA00022475"/>
    </source>
</evidence>
<proteinExistence type="predicted"/>
<evidence type="ECO:0000256" key="1">
    <source>
        <dbReference type="ARBA" id="ARBA00004651"/>
    </source>
</evidence>
<dbReference type="InterPro" id="IPR002797">
    <property type="entry name" value="Polysacc_synth"/>
</dbReference>
<dbReference type="PANTHER" id="PTHR30250">
    <property type="entry name" value="PST FAMILY PREDICTED COLANIC ACID TRANSPORTER"/>
    <property type="match status" value="1"/>
</dbReference>